<sequence>MKQMPSERHFKRHFYNKALS</sequence>
<dbReference type="EMBL" id="FMTB01000018">
    <property type="protein sequence ID" value="SCW12473.1"/>
    <property type="molecule type" value="Genomic_DNA"/>
</dbReference>
<reference evidence="2 3" key="1">
    <citation type="submission" date="2016-09" db="EMBL/GenBank/DDBJ databases">
        <authorList>
            <person name="Kumanski S."/>
            <person name="Beatrice B."/>
        </authorList>
    </citation>
    <scope>NUCLEOTIDE SEQUENCE [LARGE SCALE GENOMIC DNA]</scope>
    <source>
        <strain evidence="2">Mankind</strain>
    </source>
</reference>
<feature type="region of interest" description="Disordered" evidence="1">
    <location>
        <begin position="1"/>
        <end position="20"/>
    </location>
</feature>
<proteinExistence type="predicted"/>
<dbReference type="AlphaFoldDB" id="A0AB74EPZ5"/>
<evidence type="ECO:0000256" key="1">
    <source>
        <dbReference type="SAM" id="MobiDB-lite"/>
    </source>
</evidence>
<accession>A0AB74EPZ5</accession>
<gene>
    <name evidence="2" type="ORF">ESCNG_250002</name>
</gene>
<name>A0AB74EPZ5_NEIGO</name>
<dbReference type="Proteomes" id="UP000182484">
    <property type="component" value="Unassembled WGS sequence"/>
</dbReference>
<evidence type="ECO:0000313" key="3">
    <source>
        <dbReference type="Proteomes" id="UP000182484"/>
    </source>
</evidence>
<feature type="compositionally biased region" description="Basic residues" evidence="1">
    <location>
        <begin position="9"/>
        <end position="20"/>
    </location>
</feature>
<comment type="caution">
    <text evidence="2">The sequence shown here is derived from an EMBL/GenBank/DDBJ whole genome shotgun (WGS) entry which is preliminary data.</text>
</comment>
<protein>
    <submittedName>
        <fullName evidence="2">Uncharacterized protein</fullName>
    </submittedName>
</protein>
<organism evidence="2 3">
    <name type="scientific">Neisseria gonorrhoeae</name>
    <dbReference type="NCBI Taxonomy" id="485"/>
    <lineage>
        <taxon>Bacteria</taxon>
        <taxon>Pseudomonadati</taxon>
        <taxon>Pseudomonadota</taxon>
        <taxon>Betaproteobacteria</taxon>
        <taxon>Neisseriales</taxon>
        <taxon>Neisseriaceae</taxon>
        <taxon>Neisseria</taxon>
    </lineage>
</organism>
<evidence type="ECO:0000313" key="2">
    <source>
        <dbReference type="EMBL" id="SCW12473.1"/>
    </source>
</evidence>